<protein>
    <submittedName>
        <fullName evidence="1">Uncharacterized protein</fullName>
    </submittedName>
</protein>
<sequence length="110" mass="10496">MAGAATDAGDAALAARHATGSGELASGAATDAGDAALAARSAAGATVDPSGSAVAVAVAAAAAGLFGGEESDCCGGRCRAGRRDGIGCDNRCCGDRSSDSPSHHQWFDEV</sequence>
<organism evidence="1 2">
    <name type="scientific">Mycobacterium ulcerans subsp. shinshuense</name>
    <dbReference type="NCBI Taxonomy" id="1124626"/>
    <lineage>
        <taxon>Bacteria</taxon>
        <taxon>Bacillati</taxon>
        <taxon>Actinomycetota</taxon>
        <taxon>Actinomycetes</taxon>
        <taxon>Mycobacteriales</taxon>
        <taxon>Mycobacteriaceae</taxon>
        <taxon>Mycobacterium</taxon>
        <taxon>Mycobacterium ulcerans group</taxon>
    </lineage>
</organism>
<dbReference type="Proteomes" id="UP000218067">
    <property type="component" value="Chromosome"/>
</dbReference>
<dbReference type="AlphaFoldDB" id="A0A1B4Y5E2"/>
<proteinExistence type="predicted"/>
<name>A0A1B4Y5E2_MYCUL</name>
<accession>A0A1B4Y5E2</accession>
<dbReference type="EMBL" id="AP017624">
    <property type="protein sequence ID" value="BAV42271.1"/>
    <property type="molecule type" value="Genomic_DNA"/>
</dbReference>
<reference evidence="1 2" key="1">
    <citation type="submission" date="2016-08" db="EMBL/GenBank/DDBJ databases">
        <title>Complete genome sequence of Mycobacterium shinshuense, a subspecies of M. ulcerans.</title>
        <authorList>
            <person name="Yoshida M."/>
            <person name="Ogura Y."/>
            <person name="Hayashi T."/>
            <person name="Hoshino Y."/>
        </authorList>
    </citation>
    <scope>NUCLEOTIDE SEQUENCE [LARGE SCALE GENOMIC DNA]</scope>
    <source>
        <strain evidence="2">ATCC 33728</strain>
    </source>
</reference>
<gene>
    <name evidence="1" type="ORF">SHTP_3223</name>
</gene>
<evidence type="ECO:0000313" key="2">
    <source>
        <dbReference type="Proteomes" id="UP000218067"/>
    </source>
</evidence>
<evidence type="ECO:0000313" key="1">
    <source>
        <dbReference type="EMBL" id="BAV42271.1"/>
    </source>
</evidence>